<dbReference type="InterPro" id="IPR047589">
    <property type="entry name" value="DUF11_rpt"/>
</dbReference>
<dbReference type="NCBIfam" id="NF038133">
    <property type="entry name" value="choice_anch_L"/>
    <property type="match status" value="1"/>
</dbReference>
<dbReference type="Pfam" id="PF13585">
    <property type="entry name" value="CHU_C"/>
    <property type="match status" value="1"/>
</dbReference>
<feature type="chain" id="PRO_5015597710" description="Ig-like domain-containing protein" evidence="2">
    <location>
        <begin position="19"/>
        <end position="2968"/>
    </location>
</feature>
<dbReference type="SUPFAM" id="SSF48726">
    <property type="entry name" value="Immunoglobulin"/>
    <property type="match status" value="5"/>
</dbReference>
<dbReference type="NCBIfam" id="TIGR01451">
    <property type="entry name" value="B_ant_repeat"/>
    <property type="match status" value="7"/>
</dbReference>
<keyword evidence="5" id="KW-1185">Reference proteome</keyword>
<dbReference type="InterPro" id="IPR049804">
    <property type="entry name" value="Choice_anch_L"/>
</dbReference>
<dbReference type="InterPro" id="IPR051172">
    <property type="entry name" value="Chlamydia_OmcB"/>
</dbReference>
<dbReference type="Pfam" id="PF01345">
    <property type="entry name" value="DUF11"/>
    <property type="match status" value="10"/>
</dbReference>
<dbReference type="Gene3D" id="2.60.40.10">
    <property type="entry name" value="Immunoglobulins"/>
    <property type="match status" value="6"/>
</dbReference>
<dbReference type="InterPro" id="IPR013783">
    <property type="entry name" value="Ig-like_fold"/>
</dbReference>
<feature type="signal peptide" evidence="2">
    <location>
        <begin position="1"/>
        <end position="18"/>
    </location>
</feature>
<evidence type="ECO:0000313" key="5">
    <source>
        <dbReference type="Proteomes" id="UP000244937"/>
    </source>
</evidence>
<organism evidence="4 5">
    <name type="scientific">Flavobacterium pallidum</name>
    <dbReference type="NCBI Taxonomy" id="2172098"/>
    <lineage>
        <taxon>Bacteria</taxon>
        <taxon>Pseudomonadati</taxon>
        <taxon>Bacteroidota</taxon>
        <taxon>Flavobacteriia</taxon>
        <taxon>Flavobacteriales</taxon>
        <taxon>Flavobacteriaceae</taxon>
        <taxon>Flavobacterium</taxon>
    </lineage>
</organism>
<evidence type="ECO:0000256" key="2">
    <source>
        <dbReference type="SAM" id="SignalP"/>
    </source>
</evidence>
<reference evidence="4 5" key="1">
    <citation type="submission" date="2018-05" db="EMBL/GenBank/DDBJ databases">
        <title>Genome sequencing of Flavobacterium sp. HYN0049.</title>
        <authorList>
            <person name="Yi H."/>
            <person name="Baek C."/>
        </authorList>
    </citation>
    <scope>NUCLEOTIDE SEQUENCE [LARGE SCALE GENOMIC DNA]</scope>
    <source>
        <strain evidence="4 5">HYN0049</strain>
    </source>
</reference>
<dbReference type="InterPro" id="IPR003599">
    <property type="entry name" value="Ig_sub"/>
</dbReference>
<accession>A0A2S1SED6</accession>
<dbReference type="PANTHER" id="PTHR34819">
    <property type="entry name" value="LARGE CYSTEINE-RICH PERIPLASMIC PROTEIN OMCB"/>
    <property type="match status" value="1"/>
</dbReference>
<dbReference type="InterPro" id="IPR026341">
    <property type="entry name" value="T9SS_type_B"/>
</dbReference>
<dbReference type="Proteomes" id="UP000244937">
    <property type="component" value="Chromosome"/>
</dbReference>
<dbReference type="EMBL" id="CP029187">
    <property type="protein sequence ID" value="AWI24735.1"/>
    <property type="molecule type" value="Genomic_DNA"/>
</dbReference>
<dbReference type="PANTHER" id="PTHR34819:SF3">
    <property type="entry name" value="CELL SURFACE PROTEIN"/>
    <property type="match status" value="1"/>
</dbReference>
<feature type="compositionally biased region" description="Polar residues" evidence="1">
    <location>
        <begin position="1102"/>
        <end position="1113"/>
    </location>
</feature>
<proteinExistence type="predicted"/>
<feature type="domain" description="Ig-like" evidence="3">
    <location>
        <begin position="2275"/>
        <end position="2359"/>
    </location>
</feature>
<dbReference type="RefSeq" id="WP_108902533.1">
    <property type="nucleotide sequence ID" value="NZ_CP029187.1"/>
</dbReference>
<protein>
    <recommendedName>
        <fullName evidence="3">Ig-like domain-containing protein</fullName>
    </recommendedName>
</protein>
<gene>
    <name evidence="4" type="ORF">HYN49_01870</name>
</gene>
<feature type="region of interest" description="Disordered" evidence="1">
    <location>
        <begin position="1102"/>
        <end position="1122"/>
    </location>
</feature>
<keyword evidence="2" id="KW-0732">Signal</keyword>
<feature type="domain" description="Ig-like" evidence="3">
    <location>
        <begin position="2547"/>
        <end position="2615"/>
    </location>
</feature>
<feature type="domain" description="Ig-like" evidence="3">
    <location>
        <begin position="2450"/>
        <end position="2530"/>
    </location>
</feature>
<evidence type="ECO:0000259" key="3">
    <source>
        <dbReference type="PROSITE" id="PS50835"/>
    </source>
</evidence>
<sequence>MKKILLLLTFFFASITFAQTDLVITNTNNQEFYVPGTSAVYTVRVTNFGPVAATNVHVVSPVPSGITTFYWEGSNFSFGSNSNLDNTVATLGVGEVLVYTIHLEIPNGYSGPLTSTASVTMASPAEINTTSNQATDTDQIANADISVVNTDNTNVYHSGQNSVYTLTIKNNGPTDAVHVVVKNDIPEGLDESMMSWTGSNGTSGTGVILEDVIELLPVGESVVYTVTIAIPATFSAVVINKAVVYTTSTDPTPDDFNAFDTNVKAFGADLVVVNTDNQDYYTAGQPRVYTVTVSNEGPETATNVQVFMPAPNGTTITSWSGTNSSSGTNSLEDTIATLAPGATVTYTVTIAVPAGFNTDLVTQVTASSDQPDPNPCMGCTDTDKSGADISVSNTDNKTNYVSGTQQTYTVTVTNNGPNAAENVHVSNVLPSGVSIASWTGSNGTNGGGTFEDTIASLANGATVTYTITINIPVTFSGGLTHQVVVTSDTIDLTPGCPQCTDTDTQAGTDISVTSTDGGTTYNAGTVNVKTYTVTVTNNGPLDTNNVLVQFTVPAATTGLSWTANNGTSGNAALNASIATLANGASVIYTVTLQIPATFSANYTTTATVTTTATTDTASANNTATDTDTPVNTADVVMVNTDNQDVYTPGGQAFYTVTVTNNGPSTATGINVVFPLPAGITSMNWTSTSNSGSGAINTTIPTLAVGQTVTYSVTVDIPGAFTGNLVAQPSIASTTSVDPVTSCARCTDIDTNGTPQADVIITNTDNQGFYVLNSTRVYTMTVTNNGPQTAMQVHIENPLPSGIATMTWTANNSTSGNGAIDLIIPSLANGASIIYTVTVTVPANFSGSLINTATVSTTPVDSSLANNTATDTDVAASSDIVVTNSPSTPTPLYGTTEQFTVTVTNNGPQPAMAVAVANAIPAGVTVMSWSGSNGSSGTGTLANTIQYLGVGTSVTYTITIQVPASGSSVSSTATTTLSTDPNPANSTATAIMTMTPANNDIGISITDGFTTYIAGQSRVYTVTVTNNGATPVSNIQVGSIVPGAIATSGYTWSGNSASGSGAINNTINTLGAGQSVTYTITVSFPSGMPQNENLINTVTATVASDPRPTNNTATDVDVPGPSANLVVNKTDNSATYQQSGLTDDKDDDTTPAVLRKEYVTYTITIINYGPSDSVNIQVTDNIPVNTNVAGTQISPADVTWSGNGHSGTGNLHDTIAHLAVGGIMTYTVKVYIPMGFQVYATPQVDSNLINTVTVVPGTPDPVIANNTATDNDVPSNRFLFVSNNTAAYSSNGQESGLAQGFVENILVRSHCAQVSNFKMYSGASKPGKYGVAYFNRRNSDFPIQEGLVLSSGDATLVGGEHNMDGTIGNGTDEWTSDDIGDLTSSSLQPPAGITASLHTPQYLKFNFVPSAQELKFNYIFAAEEYHYGNFECFYADVFAFILKDLTAGTPPVNLAILPNTTTPVKVTTVHRATPDCTNPVNAIHFGKYNFDTNTPENTAIRQAAAISINGQTKLLTAKGAVIPGHEYSIQLIIANATDNNWNSAVFIEAGSFKFDAEVTGSGPSASIKDFTGGNSVCNGQTQRIQYGDSPLPNATYSWLKNGVRIDNATDYFYDVTQSGRYTAVVTFGTGCQKSDDIDVSFTAPLPTRDPFPVPICQQDPPFHFNIDQTNYILNGFNPANYPISYYENEQDAIDEGLNDIVSLYGSLDYVINTPMAEGETKTIYVRIADQGSASNCVLIKPLVLSKTFSKGEISYPAGPHCIGGGTVSVTQSTEFTPGGYYEASPSGLNINFLTGEIDLDTNTQSGSYTIKYKIPAGTCSAYESQPVTFDVSACLVTTIVPRGAICAGDTFVLETSAVNQPGVSYVWSDANGVFDTTTAPQTNSITAPLAGGSYTYSVVATMGTESSPASSLTLVVNPIPSATISGPNNVCTGDSAHIVITGVAGDTVKYTDGTTVTPVVITNTNTYEFDTPALTAPATYQLVDVVSSTVPPCSQTITAGSTGSFITISVGTPTADIIGPTTTTACEGESVTITILGTPGGVVNYNGGTAGGGSVNLDATSGQGTITQTLNGTTTYTLTSINVAACGQTQAITGESITINVFPLPDLNSFTATTTVCEGTDATLSFVGTANATVNFHDSSNTAFAYVIPASGSGQTNLPASTYTLDNITSTDSCVRVLSQSVTTGVDLKPVITTQPVDPPAICEQETFSMSVQATGTDLTYVWKHGTVTVQDSASNTYTKTNATLADGGIYTVTVHGKCAPDAISVDVEAIVNEGPHVVTDPVAPSSSCPGDDIILTVATTGTDASTTYVWKKFGVPVDGAPSSDTLELLGVTEANEGDYTCEVINSGCPSVTSNVATVTVDVTTAITQQPQAVYDQCTGDGFVLDVTAEGGDLVYEWSRGNVVVQSGSSSSYSVSNATINDAGTYHVTVSGTCGGLQTSTDVVVNISVAPQITEQPTSVPSLCAGQPLSLSVQTTGDVTLYQWKHYGVNVGTNSRFYTVSSTTVADSGDYICVVSNDTCDPVTSVVANVTIIDSPTIVQQPVSRTVCVDDTILLFVETTGNVTYKWTFNGADTGVTTPTLQIDDAALTDSGVYRCIISDATLSCPDIYSQPATITVRPLPNATIANGASTTICDNTGTDVIFRGTPNAVVTYTVNGGEEQTITLNPSGSARLLTGVLGETTTYSLVSVAANNNPPCPKALTGEAVVTVLEIPDPELDQDGYICLDPASGQTMTGSFYELNTGLTTADGYQFIWYLDDVEIPGATEGTYDAVAAGSYKVIITDTATGCTDSAMAPITTSTPPLTITAQVDTLFFADNASIVVTATPASTDYEYRLDDGPWQTDNVFSGVRTVLSQNTTGDHTVYVRDLKACDELSYDVKVVDYPKYFTPNGDGFHDTWNISVLSNQPNAKIYIFDRFGKLLKQISTTNPTGWDGTYNGQPMAADDYWFVVKYMEQGINKEFRAHFTLKR</sequence>
<evidence type="ECO:0000313" key="4">
    <source>
        <dbReference type="EMBL" id="AWI24735.1"/>
    </source>
</evidence>
<name>A0A2S1SED6_9FLAO</name>
<dbReference type="KEGG" id="fpal:HYN49_01870"/>
<evidence type="ECO:0000256" key="1">
    <source>
        <dbReference type="SAM" id="MobiDB-lite"/>
    </source>
</evidence>
<dbReference type="InterPro" id="IPR007110">
    <property type="entry name" value="Ig-like_dom"/>
</dbReference>
<dbReference type="PROSITE" id="PS50835">
    <property type="entry name" value="IG_LIKE"/>
    <property type="match status" value="3"/>
</dbReference>
<dbReference type="InterPro" id="IPR036179">
    <property type="entry name" value="Ig-like_dom_sf"/>
</dbReference>
<dbReference type="SMART" id="SM00409">
    <property type="entry name" value="IG"/>
    <property type="match status" value="5"/>
</dbReference>
<dbReference type="NCBIfam" id="TIGR04131">
    <property type="entry name" value="Bac_Flav_CTERM"/>
    <property type="match status" value="1"/>
</dbReference>
<dbReference type="OrthoDB" id="1488818at2"/>
<dbReference type="InterPro" id="IPR001434">
    <property type="entry name" value="OmcB-like_DUF11"/>
</dbReference>